<dbReference type="PANTHER" id="PTHR47506:SF7">
    <property type="entry name" value="TRANSCRIPTIONAL REGULATORY PROTEIN"/>
    <property type="match status" value="1"/>
</dbReference>
<dbReference type="PRINTS" id="PR00455">
    <property type="entry name" value="HTHTETR"/>
</dbReference>
<feature type="DNA-binding region" description="H-T-H motif" evidence="4">
    <location>
        <begin position="30"/>
        <end position="49"/>
    </location>
</feature>
<evidence type="ECO:0000313" key="6">
    <source>
        <dbReference type="EMBL" id="OLO47260.1"/>
    </source>
</evidence>
<dbReference type="InterPro" id="IPR009057">
    <property type="entry name" value="Homeodomain-like_sf"/>
</dbReference>
<name>A0A1Q8VGM7_9ACTO</name>
<dbReference type="EMBL" id="MSKL01000033">
    <property type="protein sequence ID" value="OLO47260.1"/>
    <property type="molecule type" value="Genomic_DNA"/>
</dbReference>
<evidence type="ECO:0000313" key="7">
    <source>
        <dbReference type="Proteomes" id="UP000186394"/>
    </source>
</evidence>
<accession>A0A1Q8VGM7</accession>
<dbReference type="GO" id="GO:0003677">
    <property type="term" value="F:DNA binding"/>
    <property type="evidence" value="ECO:0007669"/>
    <property type="project" value="UniProtKB-UniRule"/>
</dbReference>
<dbReference type="InterPro" id="IPR001647">
    <property type="entry name" value="HTH_TetR"/>
</dbReference>
<dbReference type="Gene3D" id="1.10.357.10">
    <property type="entry name" value="Tetracycline Repressor, domain 2"/>
    <property type="match status" value="1"/>
</dbReference>
<dbReference type="OrthoDB" id="5177743at2"/>
<evidence type="ECO:0000256" key="2">
    <source>
        <dbReference type="ARBA" id="ARBA00023125"/>
    </source>
</evidence>
<proteinExistence type="predicted"/>
<sequence>MARPQDPRIAARLLDHAADSLLNRGLHGLSLRPLASDLGVSPRTLLYHFGSKENLIVEAIRHLRRRQPAIRKMLEDPPTASTTASETISEAIGRLWEEAKQPQSQPFLALYFELAALSVREPATYRALVRTLDDDWVHAMRGQLASWDVHPQRMESVISTALAGYRGALLLALTTADWTAADEAITSTIEALTQQISQEEREPS</sequence>
<dbReference type="SUPFAM" id="SSF48498">
    <property type="entry name" value="Tetracyclin repressor-like, C-terminal domain"/>
    <property type="match status" value="1"/>
</dbReference>
<dbReference type="Pfam" id="PF00440">
    <property type="entry name" value="TetR_N"/>
    <property type="match status" value="1"/>
</dbReference>
<dbReference type="AlphaFoldDB" id="A0A1Q8VGM7"/>
<evidence type="ECO:0000256" key="4">
    <source>
        <dbReference type="PROSITE-ProRule" id="PRU00335"/>
    </source>
</evidence>
<comment type="caution">
    <text evidence="6">The sequence shown here is derived from an EMBL/GenBank/DDBJ whole genome shotgun (WGS) entry which is preliminary data.</text>
</comment>
<organism evidence="6 7">
    <name type="scientific">Actinomyces oris</name>
    <dbReference type="NCBI Taxonomy" id="544580"/>
    <lineage>
        <taxon>Bacteria</taxon>
        <taxon>Bacillati</taxon>
        <taxon>Actinomycetota</taxon>
        <taxon>Actinomycetes</taxon>
        <taxon>Actinomycetales</taxon>
        <taxon>Actinomycetaceae</taxon>
        <taxon>Actinomyces</taxon>
    </lineage>
</organism>
<evidence type="ECO:0000259" key="5">
    <source>
        <dbReference type="PROSITE" id="PS50977"/>
    </source>
</evidence>
<dbReference type="InterPro" id="IPR036271">
    <property type="entry name" value="Tet_transcr_reg_TetR-rel_C_sf"/>
</dbReference>
<dbReference type="PANTHER" id="PTHR47506">
    <property type="entry name" value="TRANSCRIPTIONAL REGULATORY PROTEIN"/>
    <property type="match status" value="1"/>
</dbReference>
<keyword evidence="3" id="KW-0804">Transcription</keyword>
<keyword evidence="1" id="KW-0805">Transcription regulation</keyword>
<reference evidence="6 7" key="1">
    <citation type="submission" date="2016-12" db="EMBL/GenBank/DDBJ databases">
        <title>Genomic comparison of strains in the 'Actinomyces naeslundii' group.</title>
        <authorList>
            <person name="Mughal S.R."/>
            <person name="Do T."/>
            <person name="Gilbert S.C."/>
            <person name="Witherden E.A."/>
            <person name="Didelot X."/>
            <person name="Beighton D."/>
        </authorList>
    </citation>
    <scope>NUCLEOTIDE SEQUENCE [LARGE SCALE GENOMIC DNA]</scope>
    <source>
        <strain evidence="6 7">P6N</strain>
    </source>
</reference>
<dbReference type="SUPFAM" id="SSF46689">
    <property type="entry name" value="Homeodomain-like"/>
    <property type="match status" value="1"/>
</dbReference>
<dbReference type="PROSITE" id="PS50977">
    <property type="entry name" value="HTH_TETR_2"/>
    <property type="match status" value="1"/>
</dbReference>
<gene>
    <name evidence="6" type="ORF">BKH28_12365</name>
</gene>
<evidence type="ECO:0000256" key="3">
    <source>
        <dbReference type="ARBA" id="ARBA00023163"/>
    </source>
</evidence>
<dbReference type="Proteomes" id="UP000186394">
    <property type="component" value="Unassembled WGS sequence"/>
</dbReference>
<protein>
    <recommendedName>
        <fullName evidence="5">HTH tetR-type domain-containing protein</fullName>
    </recommendedName>
</protein>
<feature type="domain" description="HTH tetR-type" evidence="5">
    <location>
        <begin position="7"/>
        <end position="67"/>
    </location>
</feature>
<keyword evidence="2 4" id="KW-0238">DNA-binding</keyword>
<evidence type="ECO:0000256" key="1">
    <source>
        <dbReference type="ARBA" id="ARBA00023015"/>
    </source>
</evidence>